<dbReference type="EMBL" id="JACGCM010001763">
    <property type="protein sequence ID" value="KAF6150024.1"/>
    <property type="molecule type" value="Genomic_DNA"/>
</dbReference>
<comment type="caution">
    <text evidence="1">The sequence shown here is derived from an EMBL/GenBank/DDBJ whole genome shotgun (WGS) entry which is preliminary data.</text>
</comment>
<organism evidence="1 2">
    <name type="scientific">Kingdonia uniflora</name>
    <dbReference type="NCBI Taxonomy" id="39325"/>
    <lineage>
        <taxon>Eukaryota</taxon>
        <taxon>Viridiplantae</taxon>
        <taxon>Streptophyta</taxon>
        <taxon>Embryophyta</taxon>
        <taxon>Tracheophyta</taxon>
        <taxon>Spermatophyta</taxon>
        <taxon>Magnoliopsida</taxon>
        <taxon>Ranunculales</taxon>
        <taxon>Circaeasteraceae</taxon>
        <taxon>Kingdonia</taxon>
    </lineage>
</organism>
<keyword evidence="2" id="KW-1185">Reference proteome</keyword>
<dbReference type="Pfam" id="PF03140">
    <property type="entry name" value="DUF247"/>
    <property type="match status" value="1"/>
</dbReference>
<dbReference type="OrthoDB" id="742916at2759"/>
<dbReference type="Proteomes" id="UP000541444">
    <property type="component" value="Unassembled WGS sequence"/>
</dbReference>
<dbReference type="PANTHER" id="PTHR31170:SF17">
    <property type="match status" value="1"/>
</dbReference>
<proteinExistence type="predicted"/>
<reference evidence="1 2" key="1">
    <citation type="journal article" date="2020" name="IScience">
        <title>Genome Sequencing of the Endangered Kingdonia uniflora (Circaeasteraceae, Ranunculales) Reveals Potential Mechanisms of Evolutionary Specialization.</title>
        <authorList>
            <person name="Sun Y."/>
            <person name="Deng T."/>
            <person name="Zhang A."/>
            <person name="Moore M.J."/>
            <person name="Landis J.B."/>
            <person name="Lin N."/>
            <person name="Zhang H."/>
            <person name="Zhang X."/>
            <person name="Huang J."/>
            <person name="Zhang X."/>
            <person name="Sun H."/>
            <person name="Wang H."/>
        </authorList>
    </citation>
    <scope>NUCLEOTIDE SEQUENCE [LARGE SCALE GENOMIC DNA]</scope>
    <source>
        <strain evidence="1">TB1705</strain>
        <tissue evidence="1">Leaf</tissue>
    </source>
</reference>
<evidence type="ECO:0000313" key="2">
    <source>
        <dbReference type="Proteomes" id="UP000541444"/>
    </source>
</evidence>
<protein>
    <submittedName>
        <fullName evidence="1">Uncharacterized protein</fullName>
    </submittedName>
</protein>
<dbReference type="InterPro" id="IPR004158">
    <property type="entry name" value="DUF247_pln"/>
</dbReference>
<dbReference type="PANTHER" id="PTHR31170">
    <property type="entry name" value="BNAC04G53230D PROTEIN"/>
    <property type="match status" value="1"/>
</dbReference>
<accession>A0A7J7M5H3</accession>
<evidence type="ECO:0000313" key="1">
    <source>
        <dbReference type="EMBL" id="KAF6150024.1"/>
    </source>
</evidence>
<gene>
    <name evidence="1" type="ORF">GIB67_002806</name>
</gene>
<sequence>MEVDIRASYAELAIISSDEFVEMMLLDACFIVELFYNYGKVELRDDNDPIYITSWMLSSLKHDLILLENQLPFFLLEILFEKVRSPEIEDLFLEEYVKYFFRDVLPTVEHHTRNPKEKIKHLLDLIRNEFFSSSGETEVVDYTYGGQLIECATELSNAGMRFEATHITESLLDITLSEEGVFKIPLFFFDETVSYLLGNLIALEQCDSDYASLISSYVVLLDALISTSKDVRLLRREGIIDSVLRDDEEIVLIIKRLCKGFTVTKFYYTKLCSRANAYYRTGWNKWRADLKRDYINTLRRDYFNNSKIHALALQCLESSMYWFYEYCGVGHPIVKEDVKYYIDYRTVDTITWEPWLESAVSEMEGVLTAKLISRKRMPLQVPNGNYEYYLGDRCWRQLAGEAHFPLDPLLSMSLHISPAALQEMKQAGFLDCEQFVVEEERETYATYWAEQTSEVGHMLTDSQRMGNIDLFRLTALRTGITLVVVTLASVHSLSQDFSLPGEAEGPDPEWHIEWTGRHEMLPIARMRDLSPISSSYDAEKLWHLTHGMGRLILAESGRDAQRLQKLTDELVIAHMQIDSIDHQLYAHDLQLKRGRDVRVVQLLPRGGARTRQCGSGPRTRGCGTSCRGGVLEMILSRYMYF</sequence>
<dbReference type="AlphaFoldDB" id="A0A7J7M5H3"/>
<name>A0A7J7M5H3_9MAGN</name>